<sequence>MIHGSATRHSEALGDHVAILLSLHNGERWLNSQLDSFLAQTHTHWTLYWRDDDSTDSSRAIMLSFAAHRGNGRCVEIDDTCVSLGVRESYALLVDASPSDSMIAFSDQDDVWHPQKLEWALAKLRMVPDGTPGLYCARQWLTDADLNVIGESARLRHQPDFASGLTQNLATGHTVLLNRDAARLLRGFPPPEGVLHDWWAYLVVLGAGGAFLFDQRCVSHYRQHSRNAVGAQRSFFKRGVNALRRGPQTFMRSFYACVNTLLSRPATLAPTAQALLEDIERAKTRRERLSLLRRYPELHRQNRMETAVFRIWYLASLST</sequence>
<evidence type="ECO:0000256" key="1">
    <source>
        <dbReference type="ARBA" id="ARBA00006739"/>
    </source>
</evidence>
<comment type="similarity">
    <text evidence="1">Belongs to the glycosyltransferase 2 family.</text>
</comment>
<reference evidence="5 6" key="1">
    <citation type="submission" date="2019-07" db="EMBL/GenBank/DDBJ databases">
        <title>Whole genome shotgun sequence of Gluconobacter wancherniae NBRC 103581.</title>
        <authorList>
            <person name="Hosoyama A."/>
            <person name="Uohara A."/>
            <person name="Ohji S."/>
            <person name="Ichikawa N."/>
        </authorList>
    </citation>
    <scope>NUCLEOTIDE SEQUENCE [LARGE SCALE GENOMIC DNA]</scope>
    <source>
        <strain evidence="5 6">NBRC 103581</strain>
    </source>
</reference>
<dbReference type="PANTHER" id="PTHR43685">
    <property type="entry name" value="GLYCOSYLTRANSFERASE"/>
    <property type="match status" value="1"/>
</dbReference>
<keyword evidence="3 5" id="KW-0808">Transferase</keyword>
<dbReference type="SUPFAM" id="SSF53448">
    <property type="entry name" value="Nucleotide-diphospho-sugar transferases"/>
    <property type="match status" value="1"/>
</dbReference>
<evidence type="ECO:0000313" key="5">
    <source>
        <dbReference type="EMBL" id="GEK94507.1"/>
    </source>
</evidence>
<dbReference type="OrthoDB" id="6383742at2"/>
<accession>A0A511B9K9</accession>
<dbReference type="Pfam" id="PF00535">
    <property type="entry name" value="Glycos_transf_2"/>
    <property type="match status" value="1"/>
</dbReference>
<keyword evidence="2" id="KW-0328">Glycosyltransferase</keyword>
<name>A0A511B9K9_9PROT</name>
<keyword evidence="6" id="KW-1185">Reference proteome</keyword>
<evidence type="ECO:0000256" key="2">
    <source>
        <dbReference type="ARBA" id="ARBA00022676"/>
    </source>
</evidence>
<gene>
    <name evidence="5" type="ORF">GWA01_22770</name>
</gene>
<dbReference type="AlphaFoldDB" id="A0A511B9K9"/>
<evidence type="ECO:0000313" key="6">
    <source>
        <dbReference type="Proteomes" id="UP000321230"/>
    </source>
</evidence>
<dbReference type="Proteomes" id="UP000321230">
    <property type="component" value="Unassembled WGS sequence"/>
</dbReference>
<dbReference type="InterPro" id="IPR001173">
    <property type="entry name" value="Glyco_trans_2-like"/>
</dbReference>
<comment type="caution">
    <text evidence="5">The sequence shown here is derived from an EMBL/GenBank/DDBJ whole genome shotgun (WGS) entry which is preliminary data.</text>
</comment>
<feature type="domain" description="Glycosyltransferase 2-like" evidence="4">
    <location>
        <begin position="20"/>
        <end position="124"/>
    </location>
</feature>
<dbReference type="Gene3D" id="3.90.550.10">
    <property type="entry name" value="Spore Coat Polysaccharide Biosynthesis Protein SpsA, Chain A"/>
    <property type="match status" value="1"/>
</dbReference>
<dbReference type="PANTHER" id="PTHR43685:SF5">
    <property type="entry name" value="GLYCOSYLTRANSFERASE EPSE-RELATED"/>
    <property type="match status" value="1"/>
</dbReference>
<evidence type="ECO:0000259" key="4">
    <source>
        <dbReference type="Pfam" id="PF00535"/>
    </source>
</evidence>
<dbReference type="InterPro" id="IPR050834">
    <property type="entry name" value="Glycosyltransf_2"/>
</dbReference>
<dbReference type="EMBL" id="BJUZ01000003">
    <property type="protein sequence ID" value="GEK94507.1"/>
    <property type="molecule type" value="Genomic_DNA"/>
</dbReference>
<evidence type="ECO:0000256" key="3">
    <source>
        <dbReference type="ARBA" id="ARBA00022679"/>
    </source>
</evidence>
<dbReference type="RefSeq" id="WP_146798093.1">
    <property type="nucleotide sequence ID" value="NZ_BARC01000002.1"/>
</dbReference>
<organism evidence="5 6">
    <name type="scientific">Gluconobacter wancherniae NBRC 103581</name>
    <dbReference type="NCBI Taxonomy" id="656744"/>
    <lineage>
        <taxon>Bacteria</taxon>
        <taxon>Pseudomonadati</taxon>
        <taxon>Pseudomonadota</taxon>
        <taxon>Alphaproteobacteria</taxon>
        <taxon>Acetobacterales</taxon>
        <taxon>Acetobacteraceae</taxon>
        <taxon>Gluconobacter</taxon>
    </lineage>
</organism>
<dbReference type="InterPro" id="IPR029044">
    <property type="entry name" value="Nucleotide-diphossugar_trans"/>
</dbReference>
<proteinExistence type="inferred from homology"/>
<protein>
    <submittedName>
        <fullName evidence="5">Glycosyl transferase family 2</fullName>
    </submittedName>
</protein>
<dbReference type="GO" id="GO:0016757">
    <property type="term" value="F:glycosyltransferase activity"/>
    <property type="evidence" value="ECO:0007669"/>
    <property type="project" value="UniProtKB-KW"/>
</dbReference>